<name>A0A941GWL1_9CHRO</name>
<evidence type="ECO:0000313" key="1">
    <source>
        <dbReference type="EMBL" id="MBR8829215.1"/>
    </source>
</evidence>
<organism evidence="1 2">
    <name type="scientific">Gomphosphaeria aponina SAG 52.96 = DSM 107014</name>
    <dbReference type="NCBI Taxonomy" id="1521640"/>
    <lineage>
        <taxon>Bacteria</taxon>
        <taxon>Bacillati</taxon>
        <taxon>Cyanobacteriota</taxon>
        <taxon>Cyanophyceae</taxon>
        <taxon>Oscillatoriophycideae</taxon>
        <taxon>Chroococcales</taxon>
        <taxon>Gomphosphaeriaceae</taxon>
        <taxon>Gomphosphaeria</taxon>
    </lineage>
</organism>
<dbReference type="Pfam" id="PF08852">
    <property type="entry name" value="DUF1822"/>
    <property type="match status" value="1"/>
</dbReference>
<sequence>MTIDLEHTFTVDLTAKHHQIAKKFAHEQTSNFKPKQVYLNTLAVLAIDEFLPEINYQGDLKESDSFNPVIH</sequence>
<comment type="caution">
    <text evidence="1">The sequence shown here is derived from an EMBL/GenBank/DDBJ whole genome shotgun (WGS) entry which is preliminary data.</text>
</comment>
<proteinExistence type="predicted"/>
<reference evidence="1" key="1">
    <citation type="submission" date="2021-02" db="EMBL/GenBank/DDBJ databases">
        <title>Metagenome analyses of Stigonema ocellatum DSM 106950, Chlorogloea purpurea SAG 13.99 and Gomphosphaeria aponina DSM 107014.</title>
        <authorList>
            <person name="Marter P."/>
            <person name="Huang S."/>
        </authorList>
    </citation>
    <scope>NUCLEOTIDE SEQUENCE</scope>
    <source>
        <strain evidence="1">JP213</strain>
    </source>
</reference>
<dbReference type="AlphaFoldDB" id="A0A941GWL1"/>
<gene>
    <name evidence="1" type="ORF">DSM107014_15175</name>
</gene>
<accession>A0A941GWL1</accession>
<protein>
    <submittedName>
        <fullName evidence="1">DUF1822 family protein</fullName>
    </submittedName>
</protein>
<dbReference type="InterPro" id="IPR014951">
    <property type="entry name" value="DUF1822"/>
</dbReference>
<dbReference type="Proteomes" id="UP000767446">
    <property type="component" value="Unassembled WGS sequence"/>
</dbReference>
<dbReference type="EMBL" id="JADQBC010000117">
    <property type="protein sequence ID" value="MBR8829215.1"/>
    <property type="molecule type" value="Genomic_DNA"/>
</dbReference>
<evidence type="ECO:0000313" key="2">
    <source>
        <dbReference type="Proteomes" id="UP000767446"/>
    </source>
</evidence>